<feature type="transmembrane region" description="Helical" evidence="2">
    <location>
        <begin position="82"/>
        <end position="102"/>
    </location>
</feature>
<comment type="caution">
    <text evidence="4">The sequence shown here is derived from an EMBL/GenBank/DDBJ whole genome shotgun (WGS) entry which is preliminary data.</text>
</comment>
<dbReference type="PROSITE" id="PS51808">
    <property type="entry name" value="CHCH"/>
    <property type="match status" value="1"/>
</dbReference>
<keyword evidence="2" id="KW-0472">Membrane</keyword>
<evidence type="ECO:0000256" key="2">
    <source>
        <dbReference type="SAM" id="Phobius"/>
    </source>
</evidence>
<protein>
    <recommendedName>
        <fullName evidence="3">CHCH domain-containing protein</fullName>
    </recommendedName>
</protein>
<keyword evidence="5" id="KW-1185">Reference proteome</keyword>
<dbReference type="Pfam" id="PF06747">
    <property type="entry name" value="CHCH"/>
    <property type="match status" value="1"/>
</dbReference>
<reference evidence="4 5" key="1">
    <citation type="journal article" date="2020" name="Mol. Plant">
        <title>The Chromosome-Based Rubber Tree Genome Provides New Insights into Spurge Genome Evolution and Rubber Biosynthesis.</title>
        <authorList>
            <person name="Liu J."/>
            <person name="Shi C."/>
            <person name="Shi C.C."/>
            <person name="Li W."/>
            <person name="Zhang Q.J."/>
            <person name="Zhang Y."/>
            <person name="Li K."/>
            <person name="Lu H.F."/>
            <person name="Shi C."/>
            <person name="Zhu S.T."/>
            <person name="Xiao Z.Y."/>
            <person name="Nan H."/>
            <person name="Yue Y."/>
            <person name="Zhu X.G."/>
            <person name="Wu Y."/>
            <person name="Hong X.N."/>
            <person name="Fan G.Y."/>
            <person name="Tong Y."/>
            <person name="Zhang D."/>
            <person name="Mao C.L."/>
            <person name="Liu Y.L."/>
            <person name="Hao S.J."/>
            <person name="Liu W.Q."/>
            <person name="Lv M.Q."/>
            <person name="Zhang H.B."/>
            <person name="Liu Y."/>
            <person name="Hu-Tang G.R."/>
            <person name="Wang J.P."/>
            <person name="Wang J.H."/>
            <person name="Sun Y.H."/>
            <person name="Ni S.B."/>
            <person name="Chen W.B."/>
            <person name="Zhang X.C."/>
            <person name="Jiao Y.N."/>
            <person name="Eichler E.E."/>
            <person name="Li G.H."/>
            <person name="Liu X."/>
            <person name="Gao L.Z."/>
        </authorList>
    </citation>
    <scope>NUCLEOTIDE SEQUENCE [LARGE SCALE GENOMIC DNA]</scope>
    <source>
        <strain evidence="5">cv. GT1</strain>
        <tissue evidence="4">Leaf</tissue>
    </source>
</reference>
<evidence type="ECO:0000313" key="4">
    <source>
        <dbReference type="EMBL" id="KAF2323445.1"/>
    </source>
</evidence>
<dbReference type="Proteomes" id="UP000467840">
    <property type="component" value="Chromosome 11"/>
</dbReference>
<keyword evidence="2" id="KW-0812">Transmembrane</keyword>
<gene>
    <name evidence="4" type="ORF">GH714_035484</name>
</gene>
<dbReference type="AlphaFoldDB" id="A0A6A6NDV6"/>
<dbReference type="InterPro" id="IPR010625">
    <property type="entry name" value="CHCH"/>
</dbReference>
<feature type="domain" description="CHCH" evidence="3">
    <location>
        <begin position="319"/>
        <end position="353"/>
    </location>
</feature>
<name>A0A6A6NDV6_HEVBR</name>
<proteinExistence type="predicted"/>
<keyword evidence="2" id="KW-1133">Transmembrane helix</keyword>
<feature type="transmembrane region" description="Helical" evidence="2">
    <location>
        <begin position="114"/>
        <end position="131"/>
    </location>
</feature>
<evidence type="ECO:0000256" key="1">
    <source>
        <dbReference type="ARBA" id="ARBA00023157"/>
    </source>
</evidence>
<dbReference type="PANTHER" id="PTHR36329">
    <property type="entry name" value="TRANSMEMBRANE PROTEIN"/>
    <property type="match status" value="1"/>
</dbReference>
<evidence type="ECO:0000313" key="5">
    <source>
        <dbReference type="Proteomes" id="UP000467840"/>
    </source>
</evidence>
<dbReference type="EMBL" id="JAAGAX010000002">
    <property type="protein sequence ID" value="KAF2323445.1"/>
    <property type="molecule type" value="Genomic_DNA"/>
</dbReference>
<accession>A0A6A6NDV6</accession>
<organism evidence="4 5">
    <name type="scientific">Hevea brasiliensis</name>
    <name type="common">Para rubber tree</name>
    <name type="synonym">Siphonia brasiliensis</name>
    <dbReference type="NCBI Taxonomy" id="3981"/>
    <lineage>
        <taxon>Eukaryota</taxon>
        <taxon>Viridiplantae</taxon>
        <taxon>Streptophyta</taxon>
        <taxon>Embryophyta</taxon>
        <taxon>Tracheophyta</taxon>
        <taxon>Spermatophyta</taxon>
        <taxon>Magnoliopsida</taxon>
        <taxon>eudicotyledons</taxon>
        <taxon>Gunneridae</taxon>
        <taxon>Pentapetalae</taxon>
        <taxon>rosids</taxon>
        <taxon>fabids</taxon>
        <taxon>Malpighiales</taxon>
        <taxon>Euphorbiaceae</taxon>
        <taxon>Crotonoideae</taxon>
        <taxon>Micrandreae</taxon>
        <taxon>Hevea</taxon>
    </lineage>
</organism>
<sequence>METQKFNEIVVDPAVLEEGPWPGKEQQLQNFAMLALQCTCDLEDNRPEIIDVAKQLRQITDEQPSVDAGICASDQSFAAHAFIPLLVASFVSFLLISHGYCIMCERLSATERRATAALGCVFYLTLVGYRASVPYFTVGSAAAELFNFILSDFPPDSSKSFSFEGTVNLYRGRGCSRMHDAVYTKYIMFKKFQGAMQIVAMAETVIYINVDTSSENYWLRLLVKEWAQFCILIYIGWTFRSQGLAPRFFVMPTIKSEGDIMVPPVYSIEMDATTFKDFNCNEWHIGVEFLAGGAFGGNRGLRPVPPEKGVFLLDHMHECDLEKKEYLNCLRSSGHQSENCRHFSKKYLECRMEKNLMARQDMSELGFEKVTDLEASGEKQQED</sequence>
<dbReference type="PANTHER" id="PTHR36329:SF1">
    <property type="entry name" value="TRANSMEMBRANE PROTEIN"/>
    <property type="match status" value="1"/>
</dbReference>
<keyword evidence="1" id="KW-1015">Disulfide bond</keyword>
<evidence type="ECO:0000259" key="3">
    <source>
        <dbReference type="Pfam" id="PF06747"/>
    </source>
</evidence>